<comment type="subcellular location">
    <subcellularLocation>
        <location evidence="1">Nucleus</location>
    </subcellularLocation>
</comment>
<keyword evidence="13" id="KW-1185">Reference proteome</keyword>
<dbReference type="FunFam" id="3.30.70.330:FF:000247">
    <property type="entry name" value="Multiple RNA-binding domain-containing protein 1"/>
    <property type="match status" value="1"/>
</dbReference>
<comment type="caution">
    <text evidence="12">The sequence shown here is derived from an EMBL/GenBank/DDBJ whole genome shotgun (WGS) entry which is preliminary data.</text>
</comment>
<feature type="domain" description="RRM" evidence="11">
    <location>
        <begin position="590"/>
        <end position="673"/>
    </location>
</feature>
<dbReference type="Pfam" id="PF00076">
    <property type="entry name" value="RRM_1"/>
    <property type="match status" value="4"/>
</dbReference>
<evidence type="ECO:0000256" key="8">
    <source>
        <dbReference type="ARBA" id="ARBA00023274"/>
    </source>
</evidence>
<dbReference type="InterPro" id="IPR000504">
    <property type="entry name" value="RRM_dom"/>
</dbReference>
<feature type="region of interest" description="Disordered" evidence="10">
    <location>
        <begin position="132"/>
        <end position="154"/>
    </location>
</feature>
<dbReference type="EMBL" id="VXIS01000374">
    <property type="protein sequence ID" value="KAA8894021.1"/>
    <property type="molecule type" value="Genomic_DNA"/>
</dbReference>
<name>A0A5J5EFK8_9PEZI</name>
<comment type="similarity">
    <text evidence="2">Belongs to the RRM MRD1 family.</text>
</comment>
<feature type="domain" description="RRM" evidence="11">
    <location>
        <begin position="3"/>
        <end position="75"/>
    </location>
</feature>
<feature type="domain" description="RRM" evidence="11">
    <location>
        <begin position="294"/>
        <end position="372"/>
    </location>
</feature>
<feature type="compositionally biased region" description="Basic and acidic residues" evidence="10">
    <location>
        <begin position="111"/>
        <end position="120"/>
    </location>
</feature>
<dbReference type="AlphaFoldDB" id="A0A5J5EFK8"/>
<evidence type="ECO:0000256" key="3">
    <source>
        <dbReference type="ARBA" id="ARBA00013428"/>
    </source>
</evidence>
<evidence type="ECO:0000256" key="1">
    <source>
        <dbReference type="ARBA" id="ARBA00004123"/>
    </source>
</evidence>
<feature type="domain" description="RRM" evidence="11">
    <location>
        <begin position="695"/>
        <end position="772"/>
    </location>
</feature>
<keyword evidence="8" id="KW-0687">Ribonucleoprotein</keyword>
<evidence type="ECO:0000256" key="5">
    <source>
        <dbReference type="ARBA" id="ARBA00022737"/>
    </source>
</evidence>
<dbReference type="PROSITE" id="PS50102">
    <property type="entry name" value="RRM"/>
    <property type="match status" value="4"/>
</dbReference>
<dbReference type="InterPro" id="IPR035979">
    <property type="entry name" value="RBD_domain_sf"/>
</dbReference>
<keyword evidence="5" id="KW-0677">Repeat</keyword>
<reference evidence="12 13" key="1">
    <citation type="submission" date="2019-09" db="EMBL/GenBank/DDBJ databases">
        <title>Draft genome of the ectomycorrhizal ascomycete Sphaerosporella brunnea.</title>
        <authorList>
            <consortium name="DOE Joint Genome Institute"/>
            <person name="Benucci G.M."/>
            <person name="Marozzi G."/>
            <person name="Antonielli L."/>
            <person name="Sanchez S."/>
            <person name="Marco P."/>
            <person name="Wang X."/>
            <person name="Falini L.B."/>
            <person name="Barry K."/>
            <person name="Haridas S."/>
            <person name="Lipzen A."/>
            <person name="Labutti K."/>
            <person name="Grigoriev I.V."/>
            <person name="Murat C."/>
            <person name="Martin F."/>
            <person name="Albertini E."/>
            <person name="Donnini D."/>
            <person name="Bonito G."/>
        </authorList>
    </citation>
    <scope>NUCLEOTIDE SEQUENCE [LARGE SCALE GENOMIC DNA]</scope>
    <source>
        <strain evidence="12 13">Sb_GMNB300</strain>
    </source>
</reference>
<dbReference type="OrthoDB" id="439639at2759"/>
<dbReference type="PANTHER" id="PTHR48039:SF5">
    <property type="entry name" value="RNA-BINDING PROTEIN 28"/>
    <property type="match status" value="1"/>
</dbReference>
<evidence type="ECO:0000256" key="7">
    <source>
        <dbReference type="ARBA" id="ARBA00023242"/>
    </source>
</evidence>
<gene>
    <name evidence="12" type="ORF">FN846DRAFT_976300</name>
</gene>
<dbReference type="Gene3D" id="3.30.70.330">
    <property type="match status" value="5"/>
</dbReference>
<evidence type="ECO:0000256" key="9">
    <source>
        <dbReference type="PROSITE-ProRule" id="PRU00176"/>
    </source>
</evidence>
<dbReference type="GO" id="GO:1990904">
    <property type="term" value="C:ribonucleoprotein complex"/>
    <property type="evidence" value="ECO:0007669"/>
    <property type="project" value="UniProtKB-KW"/>
</dbReference>
<protein>
    <recommendedName>
        <fullName evidence="3">Multiple RNA-binding domain-containing protein 1</fullName>
    </recommendedName>
</protein>
<evidence type="ECO:0000313" key="12">
    <source>
        <dbReference type="EMBL" id="KAA8894021.1"/>
    </source>
</evidence>
<evidence type="ECO:0000259" key="11">
    <source>
        <dbReference type="PROSITE" id="PS50102"/>
    </source>
</evidence>
<sequence>MSTRLFVRGLPATLTEDQFRAHFATRGNVTDAKLIPHRRIGYIGYKTSDEACAAVKYFNKTFIRTSRIGVELTDTTFERRGGSKKQSAALHNVVPTIRQESAGPKLKRKHDGTAEDQPNKKLQEFLDVMAPSEKSNTWSNADHTTLEPVAEPEDEDDEYVDLPALKKPLQPPSIEIPPPSLIAEATMGLGGEQGVSTQTGNEQVAGPISDADWLRSKTSRLLDFTDDVTSRLADALSSATVAPHSVTSVPSAQPEDAVGENAVGENAVAHDSANPVEQAKGDLEQAIEAISNTGRLFVRNLPYSATEYDIRQTFAPFGELEEVHLPIDNKTQASKGFVYVQFKSSTDAVEAFRELDRKGFQGRLLHIIPAAPKRETKLNGFEISKLPLKKQRELKRKASAATSQFSWNSMYMNADAVMSSVAHKLGVSKADLLDPSSSDAAVKQAHAETHVIQQTKEYFVQSGIDLKAFESCERDGKVILIKNFPFGTTSDELRKLLEEHGALRQLLMPPAGTIAIAEFHAAPSARSAFAGLAYRRFKEGILFIEKGPKGLFTGRVSTTGVSAAPSVDAKVSAGDLKDTSAPEQASENVTTLFVRNLNFSTTAEGFTAAFKSIDGFRWARVKTKPDPKKPGQMLSMGFGFVGFSKPEQARAAQAAMDGYALDGHKLLIKMAHKGADVAAETQSMDAAKNDAANRTKIIIKNLPFEVTKQDVRSLFGKYGTLRTVRMPKKFAGRTRGFAFAEFVSGREAASAMAALKDTHLLGRRLVLEHAHQNTKDAEEEIERMTKKTSKQSDIVALARLKENSKSKVVLDESGAVEEAD</sequence>
<dbReference type="InterPro" id="IPR051945">
    <property type="entry name" value="RRM_MRD1_RNA_proc_ribogen"/>
</dbReference>
<feature type="compositionally biased region" description="Polar residues" evidence="10">
    <location>
        <begin position="133"/>
        <end position="143"/>
    </location>
</feature>
<evidence type="ECO:0000256" key="2">
    <source>
        <dbReference type="ARBA" id="ARBA00008033"/>
    </source>
</evidence>
<dbReference type="GO" id="GO:0006364">
    <property type="term" value="P:rRNA processing"/>
    <property type="evidence" value="ECO:0007669"/>
    <property type="project" value="UniProtKB-KW"/>
</dbReference>
<keyword evidence="7" id="KW-0539">Nucleus</keyword>
<dbReference type="CDD" id="cd12320">
    <property type="entry name" value="RRM6_RBM19_RRM5_MRD1"/>
    <property type="match status" value="1"/>
</dbReference>
<dbReference type="SMART" id="SM00360">
    <property type="entry name" value="RRM"/>
    <property type="match status" value="5"/>
</dbReference>
<organism evidence="12 13">
    <name type="scientific">Sphaerosporella brunnea</name>
    <dbReference type="NCBI Taxonomy" id="1250544"/>
    <lineage>
        <taxon>Eukaryota</taxon>
        <taxon>Fungi</taxon>
        <taxon>Dikarya</taxon>
        <taxon>Ascomycota</taxon>
        <taxon>Pezizomycotina</taxon>
        <taxon>Pezizomycetes</taxon>
        <taxon>Pezizales</taxon>
        <taxon>Pyronemataceae</taxon>
        <taxon>Sphaerosporella</taxon>
    </lineage>
</organism>
<evidence type="ECO:0000256" key="6">
    <source>
        <dbReference type="ARBA" id="ARBA00022884"/>
    </source>
</evidence>
<proteinExistence type="inferred from homology"/>
<dbReference type="InParanoid" id="A0A5J5EFK8"/>
<keyword evidence="4" id="KW-0698">rRNA processing</keyword>
<dbReference type="SUPFAM" id="SSF54928">
    <property type="entry name" value="RNA-binding domain, RBD"/>
    <property type="match status" value="4"/>
</dbReference>
<evidence type="ECO:0000256" key="10">
    <source>
        <dbReference type="SAM" id="MobiDB-lite"/>
    </source>
</evidence>
<dbReference type="Proteomes" id="UP000326924">
    <property type="component" value="Unassembled WGS sequence"/>
</dbReference>
<accession>A0A5J5EFK8</accession>
<feature type="region of interest" description="Disordered" evidence="10">
    <location>
        <begin position="98"/>
        <end position="120"/>
    </location>
</feature>
<dbReference type="GO" id="GO:0003729">
    <property type="term" value="F:mRNA binding"/>
    <property type="evidence" value="ECO:0007669"/>
    <property type="project" value="TreeGrafter"/>
</dbReference>
<dbReference type="FunCoup" id="A0A5J5EFK8">
    <property type="interactions" value="1207"/>
</dbReference>
<dbReference type="GO" id="GO:0005634">
    <property type="term" value="C:nucleus"/>
    <property type="evidence" value="ECO:0007669"/>
    <property type="project" value="UniProtKB-SubCell"/>
</dbReference>
<keyword evidence="6 9" id="KW-0694">RNA-binding</keyword>
<dbReference type="InterPro" id="IPR012677">
    <property type="entry name" value="Nucleotide-bd_a/b_plait_sf"/>
</dbReference>
<evidence type="ECO:0000313" key="13">
    <source>
        <dbReference type="Proteomes" id="UP000326924"/>
    </source>
</evidence>
<evidence type="ECO:0000256" key="4">
    <source>
        <dbReference type="ARBA" id="ARBA00022552"/>
    </source>
</evidence>
<dbReference type="PANTHER" id="PTHR48039">
    <property type="entry name" value="RNA-BINDING MOTIF PROTEIN 14B"/>
    <property type="match status" value="1"/>
</dbReference>